<organism evidence="3">
    <name type="scientific">hydrothermal vent metagenome</name>
    <dbReference type="NCBI Taxonomy" id="652676"/>
    <lineage>
        <taxon>unclassified sequences</taxon>
        <taxon>metagenomes</taxon>
        <taxon>ecological metagenomes</taxon>
    </lineage>
</organism>
<sequence>MKYLSLYLTTALLAVSSNANAALESRLNGSAFYDTETNLTWLADANAAGGKLNWNDANQWALNLNVSGVSGWRLADTLQPDASCDEQSGASFGYNCSGSEFGNLFYNTLGNSAGALTNAGPFSNIQSSFYWSATESADDNSLAWYFNMQDGYQDIIDISNEKYAWAVKSGDISSVPVPAAMWLFGSGLLALAGLARRKPVS</sequence>
<name>A0A3B0X6P0_9ZZZZ</name>
<dbReference type="InterPro" id="IPR013424">
    <property type="entry name" value="Ice-binding_C"/>
</dbReference>
<reference evidence="3" key="1">
    <citation type="submission" date="2018-06" db="EMBL/GenBank/DDBJ databases">
        <authorList>
            <person name="Zhirakovskaya E."/>
        </authorList>
    </citation>
    <scope>NUCLEOTIDE SEQUENCE</scope>
</reference>
<dbReference type="AlphaFoldDB" id="A0A3B0X6P0"/>
<evidence type="ECO:0008006" key="4">
    <source>
        <dbReference type="Google" id="ProtNLM"/>
    </source>
</evidence>
<protein>
    <recommendedName>
        <fullName evidence="4">PEP-CTERM protein-sorting domain-containing protein</fullName>
    </recommendedName>
</protein>
<evidence type="ECO:0000259" key="1">
    <source>
        <dbReference type="Pfam" id="PF07589"/>
    </source>
</evidence>
<accession>A0A3B0X6P0</accession>
<feature type="domain" description="Lcl C-terminal" evidence="2">
    <location>
        <begin position="32"/>
        <end position="167"/>
    </location>
</feature>
<evidence type="ECO:0000259" key="2">
    <source>
        <dbReference type="Pfam" id="PF07603"/>
    </source>
</evidence>
<gene>
    <name evidence="3" type="ORF">MNBD_GAMMA08-1874</name>
</gene>
<dbReference type="Pfam" id="PF07589">
    <property type="entry name" value="PEP-CTERM"/>
    <property type="match status" value="1"/>
</dbReference>
<proteinExistence type="predicted"/>
<feature type="domain" description="Ice-binding protein C-terminal" evidence="1">
    <location>
        <begin position="174"/>
        <end position="197"/>
    </location>
</feature>
<dbReference type="InterPro" id="IPR011460">
    <property type="entry name" value="Lcl_C"/>
</dbReference>
<evidence type="ECO:0000313" key="3">
    <source>
        <dbReference type="EMBL" id="VAW58547.1"/>
    </source>
</evidence>
<dbReference type="Pfam" id="PF07603">
    <property type="entry name" value="Lcl_C"/>
    <property type="match status" value="1"/>
</dbReference>
<dbReference type="EMBL" id="UOFH01000016">
    <property type="protein sequence ID" value="VAW58547.1"/>
    <property type="molecule type" value="Genomic_DNA"/>
</dbReference>